<feature type="compositionally biased region" description="Acidic residues" evidence="1">
    <location>
        <begin position="106"/>
        <end position="116"/>
    </location>
</feature>
<dbReference type="RefSeq" id="WP_408084731.1">
    <property type="nucleotide sequence ID" value="NZ_JBELPZ010000007.1"/>
</dbReference>
<gene>
    <name evidence="2" type="ORF">ABS766_08610</name>
</gene>
<reference evidence="2 3" key="1">
    <citation type="submission" date="2024-06" db="EMBL/GenBank/DDBJ databases">
        <authorList>
            <person name="Kaempfer P."/>
            <person name="Viver T."/>
        </authorList>
    </citation>
    <scope>NUCLEOTIDE SEQUENCE [LARGE SCALE GENOMIC DNA]</scope>
    <source>
        <strain evidence="2 3">ST-119</strain>
    </source>
</reference>
<feature type="compositionally biased region" description="Basic and acidic residues" evidence="1">
    <location>
        <begin position="1"/>
        <end position="10"/>
    </location>
</feature>
<dbReference type="EMBL" id="JBELPZ010000007">
    <property type="protein sequence ID" value="MFL9844479.1"/>
    <property type="molecule type" value="Genomic_DNA"/>
</dbReference>
<feature type="compositionally biased region" description="Basic and acidic residues" evidence="1">
    <location>
        <begin position="40"/>
        <end position="55"/>
    </location>
</feature>
<sequence length="138" mass="15536">MNKEPKKNTEDELQGDAYGQDNGAGREASFTTNNTGSEKANTEREHPEDDTDKYLAMEQPGVTFTHDATPALTSDDANFDENNKQGIWNEEGGNPRNSDAFNQDEYILDDNIDVDEDQNKSISTDDDDFEEINERYTS</sequence>
<feature type="region of interest" description="Disordered" evidence="1">
    <location>
        <begin position="1"/>
        <end position="138"/>
    </location>
</feature>
<evidence type="ECO:0000313" key="2">
    <source>
        <dbReference type="EMBL" id="MFL9844479.1"/>
    </source>
</evidence>
<evidence type="ECO:0000313" key="3">
    <source>
        <dbReference type="Proteomes" id="UP001629156"/>
    </source>
</evidence>
<name>A0ABW8YW32_9FLAO</name>
<protein>
    <submittedName>
        <fullName evidence="2">Uncharacterized protein</fullName>
    </submittedName>
</protein>
<organism evidence="2 3">
    <name type="scientific">Flavobacterium rhizosphaerae</name>
    <dbReference type="NCBI Taxonomy" id="3163298"/>
    <lineage>
        <taxon>Bacteria</taxon>
        <taxon>Pseudomonadati</taxon>
        <taxon>Bacteroidota</taxon>
        <taxon>Flavobacteriia</taxon>
        <taxon>Flavobacteriales</taxon>
        <taxon>Flavobacteriaceae</taxon>
        <taxon>Flavobacterium</taxon>
    </lineage>
</organism>
<proteinExistence type="predicted"/>
<evidence type="ECO:0000256" key="1">
    <source>
        <dbReference type="SAM" id="MobiDB-lite"/>
    </source>
</evidence>
<keyword evidence="3" id="KW-1185">Reference proteome</keyword>
<comment type="caution">
    <text evidence="2">The sequence shown here is derived from an EMBL/GenBank/DDBJ whole genome shotgun (WGS) entry which is preliminary data.</text>
</comment>
<accession>A0ABW8YW32</accession>
<dbReference type="Proteomes" id="UP001629156">
    <property type="component" value="Unassembled WGS sequence"/>
</dbReference>
<feature type="compositionally biased region" description="Polar residues" evidence="1">
    <location>
        <begin position="29"/>
        <end position="39"/>
    </location>
</feature>